<organism evidence="1 2">
    <name type="scientific">Reticulomyxa filosa</name>
    <dbReference type="NCBI Taxonomy" id="46433"/>
    <lineage>
        <taxon>Eukaryota</taxon>
        <taxon>Sar</taxon>
        <taxon>Rhizaria</taxon>
        <taxon>Retaria</taxon>
        <taxon>Foraminifera</taxon>
        <taxon>Monothalamids</taxon>
        <taxon>Reticulomyxidae</taxon>
        <taxon>Reticulomyxa</taxon>
    </lineage>
</organism>
<proteinExistence type="predicted"/>
<dbReference type="AlphaFoldDB" id="X6MAC7"/>
<reference evidence="1 2" key="1">
    <citation type="journal article" date="2013" name="Curr. Biol.">
        <title>The Genome of the Foraminiferan Reticulomyxa filosa.</title>
        <authorList>
            <person name="Glockner G."/>
            <person name="Hulsmann N."/>
            <person name="Schleicher M."/>
            <person name="Noegel A.A."/>
            <person name="Eichinger L."/>
            <person name="Gallinger C."/>
            <person name="Pawlowski J."/>
            <person name="Sierra R."/>
            <person name="Euteneuer U."/>
            <person name="Pillet L."/>
            <person name="Moustafa A."/>
            <person name="Platzer M."/>
            <person name="Groth M."/>
            <person name="Szafranski K."/>
            <person name="Schliwa M."/>
        </authorList>
    </citation>
    <scope>NUCLEOTIDE SEQUENCE [LARGE SCALE GENOMIC DNA]</scope>
</reference>
<dbReference type="EMBL" id="ASPP01023323">
    <property type="protein sequence ID" value="ETO10626.1"/>
    <property type="molecule type" value="Genomic_DNA"/>
</dbReference>
<keyword evidence="2" id="KW-1185">Reference proteome</keyword>
<comment type="caution">
    <text evidence="1">The sequence shown here is derived from an EMBL/GenBank/DDBJ whole genome shotgun (WGS) entry which is preliminary data.</text>
</comment>
<protein>
    <submittedName>
        <fullName evidence="1">Uncharacterized protein</fullName>
    </submittedName>
</protein>
<evidence type="ECO:0000313" key="2">
    <source>
        <dbReference type="Proteomes" id="UP000023152"/>
    </source>
</evidence>
<accession>X6MAC7</accession>
<sequence length="172" mass="20192">MLFKKYNKKLKKNKVKIHRILKNRKKNAKVSNSVFKKDKTCKIHGLNIYHKEAKAVFIEGKNFIQVTFDDSFKLIYPNVIPKINCYLTLKHHYQFSLLSQLYQISNDYHNFFLFKKIKTQSTIKISKLSTFNANTGSNNPQANIAYILLNEKSTLKHQIYSLIICNSKINDD</sequence>
<dbReference type="Proteomes" id="UP000023152">
    <property type="component" value="Unassembled WGS sequence"/>
</dbReference>
<name>X6MAC7_RETFI</name>
<gene>
    <name evidence="1" type="ORF">RFI_26747</name>
</gene>
<evidence type="ECO:0000313" key="1">
    <source>
        <dbReference type="EMBL" id="ETO10626.1"/>
    </source>
</evidence>